<sequence>MQKTRKIAKHVLLSSITASLLFSPLMALPSGGKFTHGTSGSISVNGNTMNIHGNKVSSVIQWGGGFNINHGETVNFNGSNKNYLNIAQGTNKSTIAGLLNASGNNVFLINPNGVIITKTGVINANRFVASTSSMDTKELSSFANIKNFSDGLTFSPVFKPNKQGEVVNMGNLNANNILLIGNKIDVQGQIGSTSDSKTHLVGNDIYLGLNAEFKAPSADITAKNVYTQNKMIDFAESGYTIAKNPVKLNGVEYKGTQNTADLKNLKAIITIGNMGSESENFTEWLHFVRGWNYNIGDTKKVEEFRLVDNIDFGGRNLVDKASLNGVTANHAMIVDFQKVFDGQGYTLKNMQIIASTKSSRNAGIFVTTGSKAILKNINLDFNNKNISALFNRDNTTTGKVGGLVGEAYLSKIENITVNNIKSIDGQYNAHIGGLVGYANGATINNIAINNVGDVSSRYYDSYGGGLVGYASNSTFNNIAIETIKRVGAGSGGLVGYAGGSKFDNIIIDNIQRVDASSSGDSGGFAATSIGSNFNNITLNNIGQIYSYNGGEAGGFVGRTSKSTYNNIAINNIGHIIAQGRELPATSGGFAGTVSKGGNRFNNIILYKIGSIQLSNNSNYSKTFASVFANNSYSSSDYGSNKFSNIYVSSRYLASRFSN</sequence>
<evidence type="ECO:0000259" key="2">
    <source>
        <dbReference type="SMART" id="SM00912"/>
    </source>
</evidence>
<dbReference type="Gene3D" id="2.160.20.10">
    <property type="entry name" value="Single-stranded right-handed beta-helix, Pectin lyase-like"/>
    <property type="match status" value="1"/>
</dbReference>
<name>A0AAE5YIY0_9BACT</name>
<dbReference type="SMART" id="SM00912">
    <property type="entry name" value="Haemagg_act"/>
    <property type="match status" value="1"/>
</dbReference>
<dbReference type="RefSeq" id="WP_039665864.1">
    <property type="nucleotide sequence ID" value="NZ_CP037746.1"/>
</dbReference>
<dbReference type="InterPro" id="IPR011050">
    <property type="entry name" value="Pectin_lyase_fold/virulence"/>
</dbReference>
<evidence type="ECO:0000313" key="6">
    <source>
        <dbReference type="Proteomes" id="UP000321325"/>
    </source>
</evidence>
<dbReference type="InterPro" id="IPR012334">
    <property type="entry name" value="Pectin_lyas_fold"/>
</dbReference>
<dbReference type="Proteomes" id="UP000321325">
    <property type="component" value="Unassembled WGS sequence"/>
</dbReference>
<dbReference type="Pfam" id="PF05860">
    <property type="entry name" value="TPS"/>
    <property type="match status" value="1"/>
</dbReference>
<evidence type="ECO:0000313" key="3">
    <source>
        <dbReference type="EMBL" id="QBL13203.1"/>
    </source>
</evidence>
<dbReference type="InterPro" id="IPR008638">
    <property type="entry name" value="FhaB/CdiA-like_TPS"/>
</dbReference>
<evidence type="ECO:0000256" key="1">
    <source>
        <dbReference type="SAM" id="SignalP"/>
    </source>
</evidence>
<dbReference type="Gene3D" id="2.160.20.110">
    <property type="match status" value="1"/>
</dbReference>
<reference evidence="3 5" key="1">
    <citation type="submission" date="2019-02" db="EMBL/GenBank/DDBJ databases">
        <title>Use of ANI for Rapid Identification of Enteric Bacteria.</title>
        <authorList>
            <person name="Pruckler J."/>
            <person name="Lane C."/>
            <person name="Aubert R."/>
        </authorList>
    </citation>
    <scope>NUCLEOTIDE SEQUENCE [LARGE SCALE GENOMIC DNA]</scope>
    <source>
        <strain evidence="3 5">2014D-0083</strain>
    </source>
</reference>
<feature type="domain" description="Filamentous haemagglutinin FhaB/tRNA nuclease CdiA-like TPS" evidence="2">
    <location>
        <begin position="25"/>
        <end position="138"/>
    </location>
</feature>
<dbReference type="NCBIfam" id="TIGR01901">
    <property type="entry name" value="adhes_NPXG"/>
    <property type="match status" value="1"/>
</dbReference>
<evidence type="ECO:0000313" key="5">
    <source>
        <dbReference type="Proteomes" id="UP000293421"/>
    </source>
</evidence>
<reference evidence="4 6" key="2">
    <citation type="submission" date="2019-08" db="EMBL/GenBank/DDBJ databases">
        <title>Rapid identification of Enteric Bacteria from Whole Genome Sequences (WGS) using Average Nucleotide Identity (ANI).</title>
        <authorList>
            <person name="Lane C."/>
        </authorList>
    </citation>
    <scope>NUCLEOTIDE SEQUENCE [LARGE SCALE GENOMIC DNA]</scope>
    <source>
        <strain evidence="4 6">2010D-8464</strain>
    </source>
</reference>
<keyword evidence="1" id="KW-0732">Signal</keyword>
<dbReference type="AlphaFoldDB" id="A0AAE5YIY0"/>
<organism evidence="3 5">
    <name type="scientific">Campylobacter volucris</name>
    <dbReference type="NCBI Taxonomy" id="1031542"/>
    <lineage>
        <taxon>Bacteria</taxon>
        <taxon>Pseudomonadati</taxon>
        <taxon>Campylobacterota</taxon>
        <taxon>Epsilonproteobacteria</taxon>
        <taxon>Campylobacterales</taxon>
        <taxon>Campylobacteraceae</taxon>
        <taxon>Campylobacter</taxon>
    </lineage>
</organism>
<proteinExistence type="predicted"/>
<accession>A0AAE5YIY0</accession>
<dbReference type="EMBL" id="CP037746">
    <property type="protein sequence ID" value="QBL13203.1"/>
    <property type="molecule type" value="Genomic_DNA"/>
</dbReference>
<dbReference type="EMBL" id="VRMB01000004">
    <property type="protein sequence ID" value="TXK71315.1"/>
    <property type="molecule type" value="Genomic_DNA"/>
</dbReference>
<evidence type="ECO:0000313" key="4">
    <source>
        <dbReference type="EMBL" id="TXK71315.1"/>
    </source>
</evidence>
<protein>
    <submittedName>
        <fullName evidence="3">Filamentous hemagglutinin N-terminal domain-containing protein</fullName>
    </submittedName>
</protein>
<dbReference type="Proteomes" id="UP000293421">
    <property type="component" value="Chromosome"/>
</dbReference>
<dbReference type="GeneID" id="66287855"/>
<keyword evidence="6" id="KW-1185">Reference proteome</keyword>
<feature type="chain" id="PRO_5041921376" evidence="1">
    <location>
        <begin position="28"/>
        <end position="658"/>
    </location>
</feature>
<gene>
    <name evidence="3" type="ORF">A9460_02220</name>
    <name evidence="4" type="ORF">FVD15_00285</name>
</gene>
<feature type="signal peptide" evidence="1">
    <location>
        <begin position="1"/>
        <end position="27"/>
    </location>
</feature>
<dbReference type="SUPFAM" id="SSF51126">
    <property type="entry name" value="Pectin lyase-like"/>
    <property type="match status" value="1"/>
</dbReference>